<evidence type="ECO:0000313" key="8">
    <source>
        <dbReference type="Proteomes" id="UP000199647"/>
    </source>
</evidence>
<evidence type="ECO:0000256" key="5">
    <source>
        <dbReference type="SAM" id="MobiDB-lite"/>
    </source>
</evidence>
<accession>A0A1H9N6I7</accession>
<proteinExistence type="inferred from homology"/>
<dbReference type="EMBL" id="FOFG01000015">
    <property type="protein sequence ID" value="SER31265.1"/>
    <property type="molecule type" value="Genomic_DNA"/>
</dbReference>
<keyword evidence="8" id="KW-1185">Reference proteome</keyword>
<gene>
    <name evidence="3" type="primary">rlpA</name>
    <name evidence="7" type="ORF">SAMN05216548_1154</name>
</gene>
<comment type="similarity">
    <text evidence="3 4">Belongs to the RlpA family.</text>
</comment>
<feature type="region of interest" description="Disordered" evidence="5">
    <location>
        <begin position="221"/>
        <end position="251"/>
    </location>
</feature>
<dbReference type="Proteomes" id="UP000199647">
    <property type="component" value="Unassembled WGS sequence"/>
</dbReference>
<dbReference type="EC" id="4.2.2.-" evidence="3"/>
<evidence type="ECO:0000313" key="7">
    <source>
        <dbReference type="EMBL" id="SER31265.1"/>
    </source>
</evidence>
<organism evidence="7 8">
    <name type="scientific">Faunimonas pinastri</name>
    <dbReference type="NCBI Taxonomy" id="1855383"/>
    <lineage>
        <taxon>Bacteria</taxon>
        <taxon>Pseudomonadati</taxon>
        <taxon>Pseudomonadota</taxon>
        <taxon>Alphaproteobacteria</taxon>
        <taxon>Hyphomicrobiales</taxon>
        <taxon>Afifellaceae</taxon>
        <taxon>Faunimonas</taxon>
    </lineage>
</organism>
<evidence type="ECO:0000256" key="2">
    <source>
        <dbReference type="ARBA" id="ARBA00023316"/>
    </source>
</evidence>
<keyword evidence="1 3" id="KW-0456">Lyase</keyword>
<dbReference type="Gene3D" id="2.40.40.10">
    <property type="entry name" value="RlpA-like domain"/>
    <property type="match status" value="1"/>
</dbReference>
<dbReference type="InterPro" id="IPR034718">
    <property type="entry name" value="RlpA"/>
</dbReference>
<dbReference type="CDD" id="cd22268">
    <property type="entry name" value="DPBB_RlpA-like"/>
    <property type="match status" value="1"/>
</dbReference>
<dbReference type="HAMAP" id="MF_02071">
    <property type="entry name" value="RlpA"/>
    <property type="match status" value="1"/>
</dbReference>
<dbReference type="InterPro" id="IPR012997">
    <property type="entry name" value="RplA"/>
</dbReference>
<evidence type="ECO:0000256" key="3">
    <source>
        <dbReference type="HAMAP-Rule" id="MF_02071"/>
    </source>
</evidence>
<dbReference type="InterPro" id="IPR009009">
    <property type="entry name" value="RlpA-like_DPBB"/>
</dbReference>
<evidence type="ECO:0000256" key="4">
    <source>
        <dbReference type="RuleBase" id="RU003495"/>
    </source>
</evidence>
<dbReference type="SUPFAM" id="SSF50685">
    <property type="entry name" value="Barwin-like endoglucanases"/>
    <property type="match status" value="1"/>
</dbReference>
<dbReference type="STRING" id="1855383.SAMN05216548_1154"/>
<feature type="domain" description="RlpA-like protein double-psi beta-barrel" evidence="6">
    <location>
        <begin position="90"/>
        <end position="178"/>
    </location>
</feature>
<evidence type="ECO:0000256" key="1">
    <source>
        <dbReference type="ARBA" id="ARBA00023239"/>
    </source>
</evidence>
<evidence type="ECO:0000259" key="6">
    <source>
        <dbReference type="Pfam" id="PF03330"/>
    </source>
</evidence>
<sequence length="358" mass="37711">MTDHQFTRNPGRFVGPVALATLCSLVAACASQSVTQKTAQLDDGLGVSASPRVVESGPIPKGGGRYQLGGPYKVAGRWYKPKEDPDFDRSGLASWYGSDFHGRRTANGEVYDVGSITAASPTLPLPSYVRVTNLQNHRSLLVRVNDRGPYHSNRLIDVSERAADLLAFKGAGTASVRVQFVKKAPLEGNDEKFLMASLQTDTGTPAKAPAVMLASVEPHKPVPAARSESRQMVAQADIGADADSSAEQPLAYASTSRLPASRPVLVKPHDSSSAQRATVAVAHGSRPGKSPAPVRLASLQGMTGSAPVEQATFQRPLDVSKSEAPVSKVESPVQASAGAERNETEANDRVAAAFGSFD</sequence>
<dbReference type="AlphaFoldDB" id="A0A1H9N6I7"/>
<feature type="region of interest" description="Disordered" evidence="5">
    <location>
        <begin position="312"/>
        <end position="358"/>
    </location>
</feature>
<protein>
    <recommendedName>
        <fullName evidence="3">Endolytic peptidoglycan transglycosylase RlpA</fullName>
        <ecNumber evidence="3">4.2.2.-</ecNumber>
    </recommendedName>
</protein>
<dbReference type="GO" id="GO:0008932">
    <property type="term" value="F:lytic endotransglycosylase activity"/>
    <property type="evidence" value="ECO:0007669"/>
    <property type="project" value="UniProtKB-UniRule"/>
</dbReference>
<dbReference type="PANTHER" id="PTHR34183">
    <property type="entry name" value="ENDOLYTIC PEPTIDOGLYCAN TRANSGLYCOSYLASE RLPA"/>
    <property type="match status" value="1"/>
</dbReference>
<reference evidence="7 8" key="1">
    <citation type="submission" date="2016-10" db="EMBL/GenBank/DDBJ databases">
        <authorList>
            <person name="de Groot N.N."/>
        </authorList>
    </citation>
    <scope>NUCLEOTIDE SEQUENCE [LARGE SCALE GENOMIC DNA]</scope>
    <source>
        <strain evidence="7 8">A52C2</strain>
    </source>
</reference>
<dbReference type="GO" id="GO:0000270">
    <property type="term" value="P:peptidoglycan metabolic process"/>
    <property type="evidence" value="ECO:0007669"/>
    <property type="project" value="UniProtKB-UniRule"/>
</dbReference>
<name>A0A1H9N6I7_9HYPH</name>
<dbReference type="InterPro" id="IPR036908">
    <property type="entry name" value="RlpA-like_sf"/>
</dbReference>
<dbReference type="Pfam" id="PF03330">
    <property type="entry name" value="DPBB_1"/>
    <property type="match status" value="1"/>
</dbReference>
<keyword evidence="7" id="KW-0449">Lipoprotein</keyword>
<dbReference type="PANTHER" id="PTHR34183:SF1">
    <property type="entry name" value="ENDOLYTIC PEPTIDOGLYCAN TRANSGLYCOSYLASE RLPA"/>
    <property type="match status" value="1"/>
</dbReference>
<dbReference type="GO" id="GO:0071555">
    <property type="term" value="P:cell wall organization"/>
    <property type="evidence" value="ECO:0007669"/>
    <property type="project" value="UniProtKB-KW"/>
</dbReference>
<dbReference type="OrthoDB" id="9779128at2"/>
<comment type="function">
    <text evidence="3">Lytic transglycosylase with a strong preference for naked glycan strands that lack stem peptides.</text>
</comment>
<keyword evidence="2 3" id="KW-0961">Cell wall biogenesis/degradation</keyword>
<dbReference type="NCBIfam" id="TIGR00413">
    <property type="entry name" value="rlpA"/>
    <property type="match status" value="1"/>
</dbReference>